<dbReference type="KEGG" id="dtx:ATSB10_09910"/>
<feature type="compositionally biased region" description="Low complexity" evidence="1">
    <location>
        <begin position="64"/>
        <end position="79"/>
    </location>
</feature>
<dbReference type="EMBL" id="CP014841">
    <property type="protein sequence ID" value="AND68445.1"/>
    <property type="molecule type" value="Genomic_DNA"/>
</dbReference>
<name>A0A161J285_9GAMM</name>
<evidence type="ECO:0000313" key="3">
    <source>
        <dbReference type="Proteomes" id="UP000077255"/>
    </source>
</evidence>
<feature type="region of interest" description="Disordered" evidence="1">
    <location>
        <begin position="56"/>
        <end position="79"/>
    </location>
</feature>
<organism evidence="2 3">
    <name type="scientific">Dyella thiooxydans</name>
    <dbReference type="NCBI Taxonomy" id="445710"/>
    <lineage>
        <taxon>Bacteria</taxon>
        <taxon>Pseudomonadati</taxon>
        <taxon>Pseudomonadota</taxon>
        <taxon>Gammaproteobacteria</taxon>
        <taxon>Lysobacterales</taxon>
        <taxon>Rhodanobacteraceae</taxon>
        <taxon>Dyella</taxon>
    </lineage>
</organism>
<dbReference type="PATRIC" id="fig|445710.3.peg.989"/>
<dbReference type="STRING" id="445710.ATSB10_09910"/>
<dbReference type="AlphaFoldDB" id="A0A161J285"/>
<evidence type="ECO:0000256" key="1">
    <source>
        <dbReference type="SAM" id="MobiDB-lite"/>
    </source>
</evidence>
<accession>A0A161J285</accession>
<sequence length="79" mass="8163">MVRCLSRVRSDEWLCRYCAENQLRKLSATSGVSSMTASATLASLFAAATAPRAHTVNSESQGRAAAAATSKGSSAIAAK</sequence>
<protein>
    <submittedName>
        <fullName evidence="2">Uncharacterized protein</fullName>
    </submittedName>
</protein>
<gene>
    <name evidence="2" type="ORF">ATSB10_09910</name>
</gene>
<evidence type="ECO:0000313" key="2">
    <source>
        <dbReference type="EMBL" id="AND68445.1"/>
    </source>
</evidence>
<proteinExistence type="predicted"/>
<reference evidence="2 3" key="1">
    <citation type="submission" date="2016-02" db="EMBL/GenBank/DDBJ databases">
        <title>Complete genome sequencing and analysis of ATSB10, Dyella thiooxydans isolated from rhizosphere soil of sunflower (Helianthus annuus L.).</title>
        <authorList>
            <person name="Lee Y."/>
            <person name="Hwangbo K."/>
            <person name="Chung H."/>
            <person name="Yoo J."/>
            <person name="Kim K.Y."/>
            <person name="Sa T.M."/>
            <person name="Um Y."/>
            <person name="Madhaiyan M."/>
        </authorList>
    </citation>
    <scope>NUCLEOTIDE SEQUENCE [LARGE SCALE GENOMIC DNA]</scope>
    <source>
        <strain evidence="2 3">ATSB10</strain>
    </source>
</reference>
<keyword evidence="3" id="KW-1185">Reference proteome</keyword>
<dbReference type="Proteomes" id="UP000077255">
    <property type="component" value="Chromosome"/>
</dbReference>